<feature type="binding site" evidence="8">
    <location>
        <begin position="20"/>
        <end position="22"/>
    </location>
    <ligand>
        <name>GTP</name>
        <dbReference type="ChEBI" id="CHEBI:37565"/>
    </ligand>
</feature>
<dbReference type="Gene3D" id="3.90.550.10">
    <property type="entry name" value="Spore Coat Polysaccharide Biosynthesis Protein SpsA, Chain A"/>
    <property type="match status" value="1"/>
</dbReference>
<dbReference type="HAMAP" id="MF_00316">
    <property type="entry name" value="MobA"/>
    <property type="match status" value="1"/>
</dbReference>
<dbReference type="EC" id="2.7.7.77" evidence="8"/>
<dbReference type="InterPro" id="IPR029044">
    <property type="entry name" value="Nucleotide-diphossugar_trans"/>
</dbReference>
<organism evidence="10 11">
    <name type="scientific">Neisseria lactamica</name>
    <dbReference type="NCBI Taxonomy" id="486"/>
    <lineage>
        <taxon>Bacteria</taxon>
        <taxon>Pseudomonadati</taxon>
        <taxon>Pseudomonadota</taxon>
        <taxon>Betaproteobacteria</taxon>
        <taxon>Neisseriales</taxon>
        <taxon>Neisseriaceae</taxon>
        <taxon>Neisseria</taxon>
    </lineage>
</organism>
<evidence type="ECO:0000259" key="9">
    <source>
        <dbReference type="Pfam" id="PF12804"/>
    </source>
</evidence>
<accession>A0A378VJG6</accession>
<comment type="catalytic activity">
    <reaction evidence="8">
        <text>Mo-molybdopterin + GTP + H(+) = Mo-molybdopterin guanine dinucleotide + diphosphate</text>
        <dbReference type="Rhea" id="RHEA:34243"/>
        <dbReference type="ChEBI" id="CHEBI:15378"/>
        <dbReference type="ChEBI" id="CHEBI:33019"/>
        <dbReference type="ChEBI" id="CHEBI:37565"/>
        <dbReference type="ChEBI" id="CHEBI:71302"/>
        <dbReference type="ChEBI" id="CHEBI:71310"/>
        <dbReference type="EC" id="2.7.7.77"/>
    </reaction>
</comment>
<comment type="similarity">
    <text evidence="8">Belongs to the MobA family.</text>
</comment>
<feature type="domain" description="MobA-like NTP transferase" evidence="9">
    <location>
        <begin position="17"/>
        <end position="179"/>
    </location>
</feature>
<dbReference type="CDD" id="cd02503">
    <property type="entry name" value="MobA"/>
    <property type="match status" value="1"/>
</dbReference>
<comment type="subunit">
    <text evidence="8">Monomer.</text>
</comment>
<dbReference type="Pfam" id="PF12804">
    <property type="entry name" value="NTP_transf_3"/>
    <property type="match status" value="1"/>
</dbReference>
<dbReference type="GO" id="GO:1902758">
    <property type="term" value="P:bis(molybdopterin guanine dinucleotide)molybdenum biosynthetic process"/>
    <property type="evidence" value="ECO:0007669"/>
    <property type="project" value="TreeGrafter"/>
</dbReference>
<reference evidence="10 11" key="1">
    <citation type="submission" date="2018-06" db="EMBL/GenBank/DDBJ databases">
        <authorList>
            <consortium name="Pathogen Informatics"/>
            <person name="Doyle S."/>
        </authorList>
    </citation>
    <scope>NUCLEOTIDE SEQUENCE [LARGE SCALE GENOMIC DNA]</scope>
    <source>
        <strain evidence="10 11">NCTC10616</strain>
    </source>
</reference>
<evidence type="ECO:0000256" key="4">
    <source>
        <dbReference type="ARBA" id="ARBA00022741"/>
    </source>
</evidence>
<name>A0A378VJG6_NEILA</name>
<keyword evidence="2 8" id="KW-0808">Transferase</keyword>
<dbReference type="EMBL" id="UGRO01000002">
    <property type="protein sequence ID" value="SUA17103.1"/>
    <property type="molecule type" value="Genomic_DNA"/>
</dbReference>
<evidence type="ECO:0000256" key="1">
    <source>
        <dbReference type="ARBA" id="ARBA00022490"/>
    </source>
</evidence>
<dbReference type="GO" id="GO:0061603">
    <property type="term" value="F:molybdenum cofactor guanylyltransferase activity"/>
    <property type="evidence" value="ECO:0007669"/>
    <property type="project" value="UniProtKB-EC"/>
</dbReference>
<keyword evidence="6 8" id="KW-0342">GTP-binding</keyword>
<dbReference type="PANTHER" id="PTHR19136">
    <property type="entry name" value="MOLYBDENUM COFACTOR GUANYLYLTRANSFERASE"/>
    <property type="match status" value="1"/>
</dbReference>
<keyword evidence="1 8" id="KW-0963">Cytoplasm</keyword>
<dbReference type="GO" id="GO:0046872">
    <property type="term" value="F:metal ion binding"/>
    <property type="evidence" value="ECO:0007669"/>
    <property type="project" value="UniProtKB-KW"/>
</dbReference>
<evidence type="ECO:0000313" key="11">
    <source>
        <dbReference type="Proteomes" id="UP000254193"/>
    </source>
</evidence>
<evidence type="ECO:0000256" key="3">
    <source>
        <dbReference type="ARBA" id="ARBA00022723"/>
    </source>
</evidence>
<dbReference type="AlphaFoldDB" id="A0A378VJG6"/>
<dbReference type="SUPFAM" id="SSF53448">
    <property type="entry name" value="Nucleotide-diphospho-sugar transferases"/>
    <property type="match status" value="1"/>
</dbReference>
<feature type="binding site" evidence="8">
    <location>
        <position position="113"/>
    </location>
    <ligand>
        <name>Mg(2+)</name>
        <dbReference type="ChEBI" id="CHEBI:18420"/>
    </ligand>
</feature>
<sequence>MKTSNFPQSPPALKTFALILAGGLADRMGGEDKGLALLDGRPLIDHVIGKIRPQVGHIAISTNRNLEEYARRSPHIFPDARQWRHFGPLSALCTAANDLQLAAADWLLIVPCDMPYLPDDLVARFETVSKRTPLCNAFYVETPVTMHYNIMYIRPQILQSAIPYLFSGMKTLRSWLQQQRARPVRFEFDGHFTDLNTQTDLQEG</sequence>
<comment type="domain">
    <text evidence="8">The N-terminal domain determines nucleotide recognition and specific binding, while the C-terminal domain determines the specific binding to the target protein.</text>
</comment>
<proteinExistence type="inferred from homology"/>
<dbReference type="Proteomes" id="UP000254193">
    <property type="component" value="Unassembled WGS sequence"/>
</dbReference>
<keyword evidence="4 8" id="KW-0547">Nucleotide-binding</keyword>
<evidence type="ECO:0000256" key="2">
    <source>
        <dbReference type="ARBA" id="ARBA00022679"/>
    </source>
</evidence>
<dbReference type="InterPro" id="IPR025877">
    <property type="entry name" value="MobA-like_NTP_Trfase"/>
</dbReference>
<evidence type="ECO:0000256" key="6">
    <source>
        <dbReference type="ARBA" id="ARBA00023134"/>
    </source>
</evidence>
<dbReference type="InterPro" id="IPR013482">
    <property type="entry name" value="Molybde_CF_guanTrfase"/>
</dbReference>
<evidence type="ECO:0000256" key="8">
    <source>
        <dbReference type="HAMAP-Rule" id="MF_00316"/>
    </source>
</evidence>
<comment type="cofactor">
    <cofactor evidence="8">
        <name>Mg(2+)</name>
        <dbReference type="ChEBI" id="CHEBI:18420"/>
    </cofactor>
</comment>
<comment type="subcellular location">
    <subcellularLocation>
        <location evidence="8">Cytoplasm</location>
    </subcellularLocation>
</comment>
<feature type="binding site" evidence="8">
    <location>
        <position position="113"/>
    </location>
    <ligand>
        <name>GTP</name>
        <dbReference type="ChEBI" id="CHEBI:37565"/>
    </ligand>
</feature>
<evidence type="ECO:0000256" key="7">
    <source>
        <dbReference type="ARBA" id="ARBA00023150"/>
    </source>
</evidence>
<comment type="function">
    <text evidence="8">Transfers a GMP moiety from GTP to Mo-molybdopterin (Mo-MPT) cofactor (Moco or molybdenum cofactor) to form Mo-molybdopterin guanine dinucleotide (Mo-MGD) cofactor.</text>
</comment>
<comment type="caution">
    <text evidence="8">Lacks conserved residue(s) required for the propagation of feature annotation.</text>
</comment>
<feature type="binding site" evidence="8">
    <location>
        <position position="79"/>
    </location>
    <ligand>
        <name>GTP</name>
        <dbReference type="ChEBI" id="CHEBI:37565"/>
    </ligand>
</feature>
<keyword evidence="11" id="KW-1185">Reference proteome</keyword>
<protein>
    <recommendedName>
        <fullName evidence="8">Molybdenum cofactor guanylyltransferase</fullName>
        <shortName evidence="8">MoCo guanylyltransferase</shortName>
        <ecNumber evidence="8">2.7.7.77</ecNumber>
    </recommendedName>
    <alternativeName>
        <fullName evidence="8">GTP:molybdopterin guanylyltransferase</fullName>
    </alternativeName>
    <alternativeName>
        <fullName evidence="8">Mo-MPT guanylyltransferase</fullName>
    </alternativeName>
    <alternativeName>
        <fullName evidence="8">Molybdopterin guanylyltransferase</fullName>
    </alternativeName>
    <alternativeName>
        <fullName evidence="8">Molybdopterin-guanine dinucleotide synthase</fullName>
        <shortName evidence="8">MGD synthase</shortName>
    </alternativeName>
</protein>
<gene>
    <name evidence="8 10" type="primary">mobA</name>
    <name evidence="10" type="ORF">NCTC10616_00764</name>
</gene>
<dbReference type="RefSeq" id="WP_003710006.1">
    <property type="nucleotide sequence ID" value="NZ_CAUJPO010000009.1"/>
</dbReference>
<dbReference type="PANTHER" id="PTHR19136:SF81">
    <property type="entry name" value="MOLYBDENUM COFACTOR GUANYLYLTRANSFERASE"/>
    <property type="match status" value="1"/>
</dbReference>
<keyword evidence="7 8" id="KW-0501">Molybdenum cofactor biosynthesis</keyword>
<feature type="binding site" evidence="8">
    <location>
        <position position="33"/>
    </location>
    <ligand>
        <name>GTP</name>
        <dbReference type="ChEBI" id="CHEBI:37565"/>
    </ligand>
</feature>
<dbReference type="GO" id="GO:0005525">
    <property type="term" value="F:GTP binding"/>
    <property type="evidence" value="ECO:0007669"/>
    <property type="project" value="UniProtKB-UniRule"/>
</dbReference>
<evidence type="ECO:0000313" key="10">
    <source>
        <dbReference type="EMBL" id="SUA17103.1"/>
    </source>
</evidence>
<keyword evidence="3 8" id="KW-0479">Metal-binding</keyword>
<evidence type="ECO:0000256" key="5">
    <source>
        <dbReference type="ARBA" id="ARBA00022842"/>
    </source>
</evidence>
<dbReference type="GO" id="GO:0005737">
    <property type="term" value="C:cytoplasm"/>
    <property type="evidence" value="ECO:0007669"/>
    <property type="project" value="UniProtKB-SubCell"/>
</dbReference>
<keyword evidence="5 8" id="KW-0460">Magnesium</keyword>